<name>A0AAE1HWA5_9NEOP</name>
<dbReference type="GO" id="GO:0016301">
    <property type="term" value="F:kinase activity"/>
    <property type="evidence" value="ECO:0007669"/>
    <property type="project" value="UniProtKB-KW"/>
</dbReference>
<proteinExistence type="predicted"/>
<organism evidence="1 2">
    <name type="scientific">Frankliniella fusca</name>
    <dbReference type="NCBI Taxonomy" id="407009"/>
    <lineage>
        <taxon>Eukaryota</taxon>
        <taxon>Metazoa</taxon>
        <taxon>Ecdysozoa</taxon>
        <taxon>Arthropoda</taxon>
        <taxon>Hexapoda</taxon>
        <taxon>Insecta</taxon>
        <taxon>Pterygota</taxon>
        <taxon>Neoptera</taxon>
        <taxon>Paraneoptera</taxon>
        <taxon>Thysanoptera</taxon>
        <taxon>Terebrantia</taxon>
        <taxon>Thripoidea</taxon>
        <taxon>Thripidae</taxon>
        <taxon>Frankliniella</taxon>
    </lineage>
</organism>
<keyword evidence="1" id="KW-0418">Kinase</keyword>
<dbReference type="AlphaFoldDB" id="A0AAE1HWA5"/>
<reference evidence="1" key="2">
    <citation type="journal article" date="2023" name="BMC Genomics">
        <title>Pest status, molecular evolution, and epigenetic factors derived from the genome assembly of Frankliniella fusca, a thysanopteran phytovirus vector.</title>
        <authorList>
            <person name="Catto M.A."/>
            <person name="Labadie P.E."/>
            <person name="Jacobson A.L."/>
            <person name="Kennedy G.G."/>
            <person name="Srinivasan R."/>
            <person name="Hunt B.G."/>
        </authorList>
    </citation>
    <scope>NUCLEOTIDE SEQUENCE</scope>
    <source>
        <strain evidence="1">PL_HMW_Pooled</strain>
    </source>
</reference>
<keyword evidence="2" id="KW-1185">Reference proteome</keyword>
<dbReference type="Proteomes" id="UP001219518">
    <property type="component" value="Unassembled WGS sequence"/>
</dbReference>
<gene>
    <name evidence="1" type="ORF">KUF71_016853</name>
</gene>
<sequence length="164" mass="19819">MPCVGECCVKQYKFVDTMKGWWGHPMQLEVIEAQKYLFEVERKMPWKPEYFEVDWEKRIVWGHWEILPTLRTWCWVEMAVVVLDTRRREEDREGETFFLNWLASPEGGQPKRIRTAGEIHSVPTGYVLEKKEEFKYCMEFTYVRVGEQQAVRSSYYNPFVESDW</sequence>
<evidence type="ECO:0000313" key="2">
    <source>
        <dbReference type="Proteomes" id="UP001219518"/>
    </source>
</evidence>
<comment type="caution">
    <text evidence="1">The sequence shown here is derived from an EMBL/GenBank/DDBJ whole genome shotgun (WGS) entry which is preliminary data.</text>
</comment>
<reference evidence="1" key="1">
    <citation type="submission" date="2021-07" db="EMBL/GenBank/DDBJ databases">
        <authorList>
            <person name="Catto M.A."/>
            <person name="Jacobson A."/>
            <person name="Kennedy G."/>
            <person name="Labadie P."/>
            <person name="Hunt B.G."/>
            <person name="Srinivasan R."/>
        </authorList>
    </citation>
    <scope>NUCLEOTIDE SEQUENCE</scope>
    <source>
        <strain evidence="1">PL_HMW_Pooled</strain>
        <tissue evidence="1">Head</tissue>
    </source>
</reference>
<keyword evidence="1" id="KW-0808">Transferase</keyword>
<protein>
    <submittedName>
        <fullName evidence="1">Inactive tyrosine-protein kinase 7</fullName>
    </submittedName>
</protein>
<dbReference type="EMBL" id="JAHWGI010001341">
    <property type="protein sequence ID" value="KAK3928629.1"/>
    <property type="molecule type" value="Genomic_DNA"/>
</dbReference>
<evidence type="ECO:0000313" key="1">
    <source>
        <dbReference type="EMBL" id="KAK3928629.1"/>
    </source>
</evidence>
<accession>A0AAE1HWA5</accession>